<feature type="compositionally biased region" description="Low complexity" evidence="8">
    <location>
        <begin position="204"/>
        <end position="224"/>
    </location>
</feature>
<reference evidence="11" key="1">
    <citation type="submission" date="2025-08" db="UniProtKB">
        <authorList>
            <consortium name="RefSeq"/>
        </authorList>
    </citation>
    <scope>IDENTIFICATION</scope>
    <source>
        <tissue evidence="11">Total insect</tissue>
    </source>
</reference>
<feature type="region of interest" description="Disordered" evidence="8">
    <location>
        <begin position="204"/>
        <end position="230"/>
    </location>
</feature>
<dbReference type="PROSITE" id="PS00028">
    <property type="entry name" value="ZINC_FINGER_C2H2_1"/>
    <property type="match status" value="5"/>
</dbReference>
<dbReference type="AlphaFoldDB" id="A0A6P8YSZ3"/>
<evidence type="ECO:0000256" key="3">
    <source>
        <dbReference type="ARBA" id="ARBA00022737"/>
    </source>
</evidence>
<evidence type="ECO:0000313" key="11">
    <source>
        <dbReference type="RefSeq" id="XP_034237177.1"/>
    </source>
</evidence>
<evidence type="ECO:0000256" key="6">
    <source>
        <dbReference type="ARBA" id="ARBA00023242"/>
    </source>
</evidence>
<dbReference type="GO" id="GO:0008270">
    <property type="term" value="F:zinc ion binding"/>
    <property type="evidence" value="ECO:0007669"/>
    <property type="project" value="UniProtKB-KW"/>
</dbReference>
<keyword evidence="10" id="KW-1185">Reference proteome</keyword>
<evidence type="ECO:0000256" key="4">
    <source>
        <dbReference type="ARBA" id="ARBA00022771"/>
    </source>
</evidence>
<feature type="region of interest" description="Disordered" evidence="8">
    <location>
        <begin position="65"/>
        <end position="85"/>
    </location>
</feature>
<comment type="subcellular location">
    <subcellularLocation>
        <location evidence="1">Nucleus</location>
    </subcellularLocation>
</comment>
<dbReference type="RefSeq" id="XP_034237177.1">
    <property type="nucleotide sequence ID" value="XM_034381286.1"/>
</dbReference>
<dbReference type="PROSITE" id="PS50157">
    <property type="entry name" value="ZINC_FINGER_C2H2_2"/>
    <property type="match status" value="2"/>
</dbReference>
<evidence type="ECO:0000256" key="8">
    <source>
        <dbReference type="SAM" id="MobiDB-lite"/>
    </source>
</evidence>
<accession>A0A6P8YSZ3</accession>
<evidence type="ECO:0000256" key="5">
    <source>
        <dbReference type="ARBA" id="ARBA00022833"/>
    </source>
</evidence>
<dbReference type="SMART" id="SM00355">
    <property type="entry name" value="ZnF_C2H2"/>
    <property type="match status" value="8"/>
</dbReference>
<dbReference type="Gene3D" id="3.30.160.60">
    <property type="entry name" value="Classic Zinc Finger"/>
    <property type="match status" value="1"/>
</dbReference>
<keyword evidence="3" id="KW-0677">Repeat</keyword>
<dbReference type="InParanoid" id="A0A6P8YSZ3"/>
<dbReference type="GO" id="GO:0005634">
    <property type="term" value="C:nucleus"/>
    <property type="evidence" value="ECO:0007669"/>
    <property type="project" value="UniProtKB-SubCell"/>
</dbReference>
<feature type="domain" description="C2H2-type" evidence="9">
    <location>
        <begin position="297"/>
        <end position="325"/>
    </location>
</feature>
<dbReference type="KEGG" id="tpal:117642761"/>
<evidence type="ECO:0000313" key="10">
    <source>
        <dbReference type="Proteomes" id="UP000515158"/>
    </source>
</evidence>
<dbReference type="InterPro" id="IPR013087">
    <property type="entry name" value="Znf_C2H2_type"/>
</dbReference>
<feature type="domain" description="C2H2-type" evidence="9">
    <location>
        <begin position="151"/>
        <end position="179"/>
    </location>
</feature>
<dbReference type="InterPro" id="IPR050888">
    <property type="entry name" value="ZnF_C2H2-type_TF"/>
</dbReference>
<keyword evidence="4 7" id="KW-0863">Zinc-finger</keyword>
<sequence>MLWVRETDHTGNLLRTHLRTLPVQGSDAEVPAAPRIQVKKAFHVDQFGPRGPLLLCAPPAASEAAEQAKEGASEAAPPAPQVASRTQSTPKVVGWCTVEGCSEAAVSWKSHVLHYQRCHLDPSDDRSVCSLCLSRVSSYEDHSVLHRINDVRCTACEARFVYQEALRKHWIQFHRRNPPETPAASQAASTPLSRAVPALSAASTSSTAATASHAPSAPPSSSRSASKDRGPARTVEVGWCSVKNCGQAFTSWKDYVNHHMSSHIKAAQRGVTCVTCLDVYPTGGLADHLEAHSRGEEQCSLCTARFIGAASLMRHKRDFHHVTRDGNLPAFVPASVHALAPDSTPATQGCSLGNFGGLIGRCTAKGCQSMFRSWEDFVAHFKATHCRKGSGNCQVCHLCLTRLSTADDASRHMAKHSKGKGQGHPCKKCSARFFKTKRLNNHISTFHSIC</sequence>
<proteinExistence type="predicted"/>
<dbReference type="Proteomes" id="UP000515158">
    <property type="component" value="Unplaced"/>
</dbReference>
<dbReference type="GeneID" id="117642761"/>
<keyword evidence="2" id="KW-0479">Metal-binding</keyword>
<keyword evidence="5" id="KW-0862">Zinc</keyword>
<evidence type="ECO:0000259" key="9">
    <source>
        <dbReference type="PROSITE" id="PS50157"/>
    </source>
</evidence>
<evidence type="ECO:0000256" key="7">
    <source>
        <dbReference type="PROSITE-ProRule" id="PRU00042"/>
    </source>
</evidence>
<protein>
    <submittedName>
        <fullName evidence="11">Zinc finger and SCAN domain-containing protein 10-like isoform X1</fullName>
    </submittedName>
</protein>
<name>A0A6P8YSZ3_THRPL</name>
<dbReference type="PANTHER" id="PTHR24406">
    <property type="entry name" value="TRANSCRIPTIONAL REPRESSOR CTCFL-RELATED"/>
    <property type="match status" value="1"/>
</dbReference>
<evidence type="ECO:0000256" key="1">
    <source>
        <dbReference type="ARBA" id="ARBA00004123"/>
    </source>
</evidence>
<gene>
    <name evidence="11" type="primary">LOC117642761</name>
</gene>
<evidence type="ECO:0000256" key="2">
    <source>
        <dbReference type="ARBA" id="ARBA00022723"/>
    </source>
</evidence>
<keyword evidence="6" id="KW-0539">Nucleus</keyword>
<organism evidence="11">
    <name type="scientific">Thrips palmi</name>
    <name type="common">Melon thrips</name>
    <dbReference type="NCBI Taxonomy" id="161013"/>
    <lineage>
        <taxon>Eukaryota</taxon>
        <taxon>Metazoa</taxon>
        <taxon>Ecdysozoa</taxon>
        <taxon>Arthropoda</taxon>
        <taxon>Hexapoda</taxon>
        <taxon>Insecta</taxon>
        <taxon>Pterygota</taxon>
        <taxon>Neoptera</taxon>
        <taxon>Paraneoptera</taxon>
        <taxon>Thysanoptera</taxon>
        <taxon>Terebrantia</taxon>
        <taxon>Thripoidea</taxon>
        <taxon>Thripidae</taxon>
        <taxon>Thrips</taxon>
    </lineage>
</organism>